<keyword evidence="1" id="KW-0547">Nucleotide-binding</keyword>
<dbReference type="GO" id="GO:0016787">
    <property type="term" value="F:hydrolase activity"/>
    <property type="evidence" value="ECO:0007669"/>
    <property type="project" value="UniProtKB-KW"/>
</dbReference>
<dbReference type="SUPFAM" id="SSF52540">
    <property type="entry name" value="P-loop containing nucleoside triphosphate hydrolases"/>
    <property type="match status" value="2"/>
</dbReference>
<protein>
    <submittedName>
        <fullName evidence="6">Helicase-like:Type III restriction enzyme, res subunit:DEAD/DEAH box helicase-like</fullName>
    </submittedName>
</protein>
<sequence>MSLPIANARLLVQSMRMPVIRNLIAQSKAKQVLREVREIPANFPNFAPELDDRVTFVAYGLLAAGCSLIEQGQTSEGHAELETAADILESAHQTEVANCETSALHCLIGAMAFYACGQYSRAFVLIGSVEELTPAAGIVASFLRKSRPRLISKLNAVLLAPSPSFDNSSQFDDWALTICVARSVALVAEHAISGEPELLANADVVLRDAMTISEGASHPTFWWLARLLRLMFKDYGNSSLWSVLPPFFGPDGIVHVDSYVKLLAFLKPPVIELWQSQTTALQLALNPKNKGGVINLRTSAGKTRVAELAILHTLSTDPSAKVLYLAPFRSLAFELEKTFARTLVPLGYSVSHLYGGSRFSGVDREMVNEGRITIATPEKAKAMLRAAPELFEAVKLIVIDEGHLLGGNERNVRNEMFLEHLRLLARQRGARILLLSAVLPNAEDLAAWVGGGVDALVKSNWKPSAERFGTLQWKASGVSIEWLGGERCFNPHFIEFKEVPKGKKGKRMFPESKTEGVAATAVRLAELGPVLVFTGQARWVPSMAKAILLAFGPDEPFYPWPATEWRLFEAVCKEELGDNPFELAAARVGVICHSNKLPPQIRISIEKLMAKCPPRIIVATTTLGQGVNIGISSVIVATTSIGQSKISKRDFWNICGRAGRAFVDSEGKVLFAIDMTGKPWQVRNAKAAAKEYFNAALLDKVDSGLLYVVGQIHKIAGEAGISFEVLLELAANDNFDRCGVKKDEVLGFLDWIDDQLLALHVAYKGDDPAMNIDWVDDTFRDSLAAIQESAKQEVGHEDQLMGFLKARVKGILLKVPTSEARRSVIASGLPLSVGVVAFDQLDVFRRMVDRYLGSEQNEMALSVLVLEFETWARQHAKTIVEKIPEQVTLDKIRPQWLEGASLRKIVETCGDESTDICTDLYGYQLPWLFHSIAQKLDKSVEETRVQILAKVGLLVELGLPTETAAKVFLAGVRSRTAAVELACFVTNPVASVSRIRNALLDSATVKALSALVSESTLEWLNLLSAEHSAPEVAPPQCTRFRLDAPGEVNTLHVRQQTPQGSIFLCSTDARFKYAVRATEEMPFDKFANNPRFIFARDSDAWIQQCRDPRIDGLSSG</sequence>
<gene>
    <name evidence="6" type="ORF">BN874_1140006</name>
</gene>
<dbReference type="RefSeq" id="WP_034430319.1">
    <property type="nucleotide sequence ID" value="NZ_CBTK010000018.1"/>
</dbReference>
<dbReference type="PANTHER" id="PTHR47961:SF6">
    <property type="entry name" value="DNA-DIRECTED DNA POLYMERASE"/>
    <property type="match status" value="1"/>
</dbReference>
<dbReference type="SMART" id="SM00487">
    <property type="entry name" value="DEXDc"/>
    <property type="match status" value="1"/>
</dbReference>
<dbReference type="GO" id="GO:0005524">
    <property type="term" value="F:ATP binding"/>
    <property type="evidence" value="ECO:0007669"/>
    <property type="project" value="UniProtKB-KW"/>
</dbReference>
<keyword evidence="7" id="KW-1185">Reference proteome</keyword>
<dbReference type="InterPro" id="IPR014001">
    <property type="entry name" value="Helicase_ATP-bd"/>
</dbReference>
<keyword evidence="2" id="KW-0378">Hydrolase</keyword>
<comment type="caution">
    <text evidence="6">The sequence shown here is derived from an EMBL/GenBank/DDBJ whole genome shotgun (WGS) entry which is preliminary data.</text>
</comment>
<dbReference type="Pfam" id="PF00270">
    <property type="entry name" value="DEAD"/>
    <property type="match status" value="1"/>
</dbReference>
<dbReference type="InterPro" id="IPR050474">
    <property type="entry name" value="Hel308_SKI2-like"/>
</dbReference>
<dbReference type="Proteomes" id="UP000019184">
    <property type="component" value="Unassembled WGS sequence"/>
</dbReference>
<dbReference type="InterPro" id="IPR001650">
    <property type="entry name" value="Helicase_C-like"/>
</dbReference>
<evidence type="ECO:0000259" key="5">
    <source>
        <dbReference type="PROSITE" id="PS51192"/>
    </source>
</evidence>
<evidence type="ECO:0000256" key="3">
    <source>
        <dbReference type="ARBA" id="ARBA00022806"/>
    </source>
</evidence>
<dbReference type="AlphaFoldDB" id="A0A7U7G873"/>
<dbReference type="InterPro" id="IPR011545">
    <property type="entry name" value="DEAD/DEAH_box_helicase_dom"/>
</dbReference>
<dbReference type="Gene3D" id="3.40.50.300">
    <property type="entry name" value="P-loop containing nucleotide triphosphate hydrolases"/>
    <property type="match status" value="2"/>
</dbReference>
<dbReference type="CDD" id="cd17921">
    <property type="entry name" value="DEXHc_Ski2"/>
    <property type="match status" value="1"/>
</dbReference>
<evidence type="ECO:0000256" key="4">
    <source>
        <dbReference type="ARBA" id="ARBA00022840"/>
    </source>
</evidence>
<dbReference type="SMART" id="SM00490">
    <property type="entry name" value="HELICc"/>
    <property type="match status" value="1"/>
</dbReference>
<accession>A0A7U7G873</accession>
<proteinExistence type="predicted"/>
<evidence type="ECO:0000256" key="1">
    <source>
        <dbReference type="ARBA" id="ARBA00022741"/>
    </source>
</evidence>
<name>A0A7U7G873_9GAMM</name>
<dbReference type="EMBL" id="CBTK010000018">
    <property type="protein sequence ID" value="CDH43276.1"/>
    <property type="molecule type" value="Genomic_DNA"/>
</dbReference>
<feature type="domain" description="Helicase ATP-binding" evidence="5">
    <location>
        <begin position="283"/>
        <end position="457"/>
    </location>
</feature>
<keyword evidence="3" id="KW-0347">Helicase</keyword>
<evidence type="ECO:0000313" key="6">
    <source>
        <dbReference type="EMBL" id="CDH43276.1"/>
    </source>
</evidence>
<dbReference type="InterPro" id="IPR027417">
    <property type="entry name" value="P-loop_NTPase"/>
</dbReference>
<dbReference type="GO" id="GO:0003676">
    <property type="term" value="F:nucleic acid binding"/>
    <property type="evidence" value="ECO:0007669"/>
    <property type="project" value="InterPro"/>
</dbReference>
<evidence type="ECO:0000313" key="7">
    <source>
        <dbReference type="Proteomes" id="UP000019184"/>
    </source>
</evidence>
<keyword evidence="4" id="KW-0067">ATP-binding</keyword>
<dbReference type="PANTHER" id="PTHR47961">
    <property type="entry name" value="DNA POLYMERASE THETA, PUTATIVE (AFU_ORTHOLOGUE AFUA_1G05260)-RELATED"/>
    <property type="match status" value="1"/>
</dbReference>
<dbReference type="PROSITE" id="PS51192">
    <property type="entry name" value="HELICASE_ATP_BIND_1"/>
    <property type="match status" value="1"/>
</dbReference>
<dbReference type="OrthoDB" id="9815222at2"/>
<evidence type="ECO:0000256" key="2">
    <source>
        <dbReference type="ARBA" id="ARBA00022801"/>
    </source>
</evidence>
<reference evidence="6 7" key="1">
    <citation type="journal article" date="2014" name="ISME J.">
        <title>Candidatus Competibacter-lineage genomes retrieved from metagenomes reveal functional metabolic diversity.</title>
        <authorList>
            <person name="McIlroy S.J."/>
            <person name="Albertsen M."/>
            <person name="Andresen E.K."/>
            <person name="Saunders A.M."/>
            <person name="Kristiansen R."/>
            <person name="Stokholm-Bjerregaard M."/>
            <person name="Nielsen K.L."/>
            <person name="Nielsen P.H."/>
        </authorList>
    </citation>
    <scope>NUCLEOTIDE SEQUENCE [LARGE SCALE GENOMIC DNA]</scope>
    <source>
        <strain evidence="6 7">Run_B_J11</strain>
    </source>
</reference>
<organism evidence="6 7">
    <name type="scientific">Candidatus Contendobacter odensis Run_B_J11</name>
    <dbReference type="NCBI Taxonomy" id="1400861"/>
    <lineage>
        <taxon>Bacteria</taxon>
        <taxon>Pseudomonadati</taxon>
        <taxon>Pseudomonadota</taxon>
        <taxon>Gammaproteobacteria</taxon>
        <taxon>Candidatus Competibacteraceae</taxon>
        <taxon>Candidatus Contendibacter</taxon>
    </lineage>
</organism>
<dbReference type="GO" id="GO:0004386">
    <property type="term" value="F:helicase activity"/>
    <property type="evidence" value="ECO:0007669"/>
    <property type="project" value="UniProtKB-KW"/>
</dbReference>